<comment type="caution">
    <text evidence="1">The sequence shown here is derived from an EMBL/GenBank/DDBJ whole genome shotgun (WGS) entry which is preliminary data.</text>
</comment>
<protein>
    <submittedName>
        <fullName evidence="1">Uncharacterized protein</fullName>
    </submittedName>
</protein>
<dbReference type="AlphaFoldDB" id="A0A0F9EVF7"/>
<accession>A0A0F9EVF7</accession>
<name>A0A0F9EVF7_9ZZZZ</name>
<gene>
    <name evidence="1" type="ORF">LCGC14_2107100</name>
</gene>
<sequence length="180" mass="20902">MKKQVWTISELETEIVALSDDLKNIESAMDSFQASPPPFPYRAGPYADYSMAELGMEFNQHDRVLTRTKRKLCNTISFARMEAKRDAIAYPHNRSIDTFRHYQAKDIDELNEALDDLHWKTRCCYGVIRFPVPLTDSAKIARQYDRRALSDAQESIRFCELIRAEKLESLYQAALKESEL</sequence>
<dbReference type="EMBL" id="LAZR01025964">
    <property type="protein sequence ID" value="KKL70221.1"/>
    <property type="molecule type" value="Genomic_DNA"/>
</dbReference>
<evidence type="ECO:0000313" key="1">
    <source>
        <dbReference type="EMBL" id="KKL70221.1"/>
    </source>
</evidence>
<reference evidence="1" key="1">
    <citation type="journal article" date="2015" name="Nature">
        <title>Complex archaea that bridge the gap between prokaryotes and eukaryotes.</title>
        <authorList>
            <person name="Spang A."/>
            <person name="Saw J.H."/>
            <person name="Jorgensen S.L."/>
            <person name="Zaremba-Niedzwiedzka K."/>
            <person name="Martijn J."/>
            <person name="Lind A.E."/>
            <person name="van Eijk R."/>
            <person name="Schleper C."/>
            <person name="Guy L."/>
            <person name="Ettema T.J."/>
        </authorList>
    </citation>
    <scope>NUCLEOTIDE SEQUENCE</scope>
</reference>
<organism evidence="1">
    <name type="scientific">marine sediment metagenome</name>
    <dbReference type="NCBI Taxonomy" id="412755"/>
    <lineage>
        <taxon>unclassified sequences</taxon>
        <taxon>metagenomes</taxon>
        <taxon>ecological metagenomes</taxon>
    </lineage>
</organism>
<proteinExistence type="predicted"/>